<dbReference type="EMBL" id="AAOS02000003">
    <property type="protein sequence ID" value="EDR34160.1"/>
    <property type="molecule type" value="Genomic_DNA"/>
</dbReference>
<gene>
    <name evidence="1" type="ORF">YPIP275_3230</name>
</gene>
<dbReference type="AlphaFoldDB" id="A0AAV3BJR0"/>
<comment type="caution">
    <text evidence="1">The sequence shown here is derived from an EMBL/GenBank/DDBJ whole genome shotgun (WGS) entry which is preliminary data.</text>
</comment>
<sequence>MPPNIRQQVRHLTLALYSTVYPYGQQLNDNDYQCDKHYQVWFDITSRHICC</sequence>
<dbReference type="Proteomes" id="UP000004430">
    <property type="component" value="Unassembled WGS sequence"/>
</dbReference>
<protein>
    <submittedName>
        <fullName evidence="1">Uncharacterized protein</fullName>
    </submittedName>
</protein>
<name>A0AAV3BJR0_YERPE</name>
<accession>A0AAV3BJR0</accession>
<evidence type="ECO:0000313" key="1">
    <source>
        <dbReference type="EMBL" id="EDR34160.1"/>
    </source>
</evidence>
<proteinExistence type="predicted"/>
<reference evidence="1 2" key="1">
    <citation type="submission" date="2008-01" db="EMBL/GenBank/DDBJ databases">
        <title>Yersinia pestis Strain IP275 project at JCVI/TIGR.</title>
        <authorList>
            <person name="Ravel J."/>
            <person name="Eppinger M."/>
            <person name="Fricke W.F."/>
            <person name="Rosovitz M."/>
            <person name="Lindler L.E."/>
            <person name="Bearden S."/>
            <person name="Shriefer M."/>
        </authorList>
    </citation>
    <scope>NUCLEOTIDE SEQUENCE [LARGE SCALE GENOMIC DNA]</scope>
    <source>
        <strain evidence="1 2">IP275</strain>
    </source>
</reference>
<evidence type="ECO:0000313" key="2">
    <source>
        <dbReference type="Proteomes" id="UP000004430"/>
    </source>
</evidence>
<organism evidence="1 2">
    <name type="scientific">Yersinia pestis biovar Orientalis str. IP275</name>
    <dbReference type="NCBI Taxonomy" id="373665"/>
    <lineage>
        <taxon>Bacteria</taxon>
        <taxon>Pseudomonadati</taxon>
        <taxon>Pseudomonadota</taxon>
        <taxon>Gammaproteobacteria</taxon>
        <taxon>Enterobacterales</taxon>
        <taxon>Yersiniaceae</taxon>
        <taxon>Yersinia</taxon>
    </lineage>
</organism>
<reference evidence="1 2" key="2">
    <citation type="submission" date="2010-03" db="EMBL/GenBank/DDBJ databases">
        <authorList>
            <person name="Payne S.H."/>
            <person name="Sutton G.G."/>
        </authorList>
    </citation>
    <scope>NUCLEOTIDE SEQUENCE [LARGE SCALE GENOMIC DNA]</scope>
    <source>
        <strain evidence="1 2">IP275</strain>
    </source>
</reference>